<feature type="region of interest" description="Disordered" evidence="1">
    <location>
        <begin position="32"/>
        <end position="61"/>
    </location>
</feature>
<dbReference type="RefSeq" id="WP_380537189.1">
    <property type="nucleotide sequence ID" value="NZ_JBHFAB010000012.1"/>
</dbReference>
<proteinExistence type="predicted"/>
<evidence type="ECO:0000256" key="1">
    <source>
        <dbReference type="SAM" id="MobiDB-lite"/>
    </source>
</evidence>
<evidence type="ECO:0000313" key="3">
    <source>
        <dbReference type="Proteomes" id="UP001592531"/>
    </source>
</evidence>
<comment type="caution">
    <text evidence="2">The sequence shown here is derived from an EMBL/GenBank/DDBJ whole genome shotgun (WGS) entry which is preliminary data.</text>
</comment>
<accession>A0ABV6VX97</accession>
<dbReference type="Pfam" id="PF14013">
    <property type="entry name" value="MT0933_antitox"/>
    <property type="match status" value="1"/>
</dbReference>
<sequence length="61" mass="6597">MSVIDKLKGMLKGHEAQAHQAVDKAGDMFDSKTGGKYASQVDKAQEQIKKQINTDPPTGQP</sequence>
<name>A0ABV6VX97_9ACTN</name>
<feature type="compositionally biased region" description="Polar residues" evidence="1">
    <location>
        <begin position="50"/>
        <end position="61"/>
    </location>
</feature>
<reference evidence="2 3" key="1">
    <citation type="submission" date="2024-09" db="EMBL/GenBank/DDBJ databases">
        <authorList>
            <person name="Lee S.D."/>
        </authorList>
    </citation>
    <scope>NUCLEOTIDE SEQUENCE [LARGE SCALE GENOMIC DNA]</scope>
    <source>
        <strain evidence="2 3">N8-3</strain>
    </source>
</reference>
<evidence type="ECO:0000313" key="2">
    <source>
        <dbReference type="EMBL" id="MFC1418392.1"/>
    </source>
</evidence>
<keyword evidence="3" id="KW-1185">Reference proteome</keyword>
<dbReference type="EMBL" id="JBHFAB010000012">
    <property type="protein sequence ID" value="MFC1418392.1"/>
    <property type="molecule type" value="Genomic_DNA"/>
</dbReference>
<organism evidence="2 3">
    <name type="scientific">Streptacidiphilus cavernicola</name>
    <dbReference type="NCBI Taxonomy" id="3342716"/>
    <lineage>
        <taxon>Bacteria</taxon>
        <taxon>Bacillati</taxon>
        <taxon>Actinomycetota</taxon>
        <taxon>Actinomycetes</taxon>
        <taxon>Kitasatosporales</taxon>
        <taxon>Streptomycetaceae</taxon>
        <taxon>Streptacidiphilus</taxon>
    </lineage>
</organism>
<dbReference type="Proteomes" id="UP001592531">
    <property type="component" value="Unassembled WGS sequence"/>
</dbReference>
<gene>
    <name evidence="2" type="ORF">ACEZDE_17350</name>
</gene>
<protein>
    <submittedName>
        <fullName evidence="2">Antitoxin</fullName>
    </submittedName>
</protein>
<dbReference type="InterPro" id="IPR028037">
    <property type="entry name" value="Antitoxin_Rv0909/MT0933"/>
</dbReference>